<dbReference type="EMBL" id="NSIT01000057">
    <property type="protein sequence ID" value="PJE79624.1"/>
    <property type="molecule type" value="Genomic_DNA"/>
</dbReference>
<comment type="caution">
    <text evidence="1">The sequence shown here is derived from an EMBL/GenBank/DDBJ whole genome shotgun (WGS) entry which is preliminary data.</text>
</comment>
<proteinExistence type="predicted"/>
<sequence>MIRCIMIVIALTVISTKAELSQHFTLIDNDGEIFHLKEEKKT</sequence>
<gene>
    <name evidence="1" type="ORF">CI610_01403</name>
</gene>
<evidence type="ECO:0000313" key="1">
    <source>
        <dbReference type="EMBL" id="PJE79624.1"/>
    </source>
</evidence>
<name>A0A2H9T8T7_9ZZZZ</name>
<protein>
    <submittedName>
        <fullName evidence="1">Uncharacterized protein</fullName>
    </submittedName>
</protein>
<organism evidence="1">
    <name type="scientific">invertebrate metagenome</name>
    <dbReference type="NCBI Taxonomy" id="1711999"/>
    <lineage>
        <taxon>unclassified sequences</taxon>
        <taxon>metagenomes</taxon>
        <taxon>organismal metagenomes</taxon>
    </lineage>
</organism>
<dbReference type="AlphaFoldDB" id="A0A2H9T8T7"/>
<reference evidence="1" key="1">
    <citation type="journal article" date="2017" name="Appl. Environ. Microbiol.">
        <title>Molecular characterization of an Endozoicomonas-like organism causing infection in king scallop Pecten maximus L.</title>
        <authorList>
            <person name="Cano I."/>
            <person name="van Aerle R."/>
            <person name="Ross S."/>
            <person name="Verner-Jeffreys D.W."/>
            <person name="Paley R.K."/>
            <person name="Rimmer G."/>
            <person name="Ryder D."/>
            <person name="Hooper P."/>
            <person name="Stone D."/>
            <person name="Feist S.W."/>
        </authorList>
    </citation>
    <scope>NUCLEOTIDE SEQUENCE</scope>
</reference>
<accession>A0A2H9T8T7</accession>